<dbReference type="AlphaFoldDB" id="A0A1U9KQ90"/>
<name>A0A1U9KQ90_9PROT</name>
<dbReference type="KEGG" id="nch:A0U93_08005"/>
<dbReference type="STRING" id="320497.A0U93_08005"/>
<dbReference type="EMBL" id="CP014691">
    <property type="protein sequence ID" value="AQS87890.1"/>
    <property type="molecule type" value="Genomic_DNA"/>
</dbReference>
<accession>A0A1U9KQ90</accession>
<evidence type="ECO:0000313" key="2">
    <source>
        <dbReference type="Proteomes" id="UP000188604"/>
    </source>
</evidence>
<organism evidence="1 2">
    <name type="scientific">Neoasaia chiangmaiensis</name>
    <dbReference type="NCBI Taxonomy" id="320497"/>
    <lineage>
        <taxon>Bacteria</taxon>
        <taxon>Pseudomonadati</taxon>
        <taxon>Pseudomonadota</taxon>
        <taxon>Alphaproteobacteria</taxon>
        <taxon>Acetobacterales</taxon>
        <taxon>Acetobacteraceae</taxon>
        <taxon>Neoasaia</taxon>
    </lineage>
</organism>
<sequence>MRQWLFRTRSDVMWFVSAGLFALVIFFRQQLRSAFARVFGDRIDGLIEIAHLEHWHNVLRGVSPWDRTLWYFPNPDTVGYNDGYLLYGLAYGFFRVIGADAFVASDLTNMGVKAVGFLGFVLFARRFAGASMPVAAVFALIFTIANASYANAYHAQLFSVGFAPLLAFWIGIAIGNAPHRPGRAAGYGALVAVFYAAWMMTAFYTAWFFAYGAAFLLLFLALLATPAERHRARAWMRRSWRPMGLAGAIFAIGLLPFLHVYWPAARRTGMHDFHEVSRYLPALTGLLNVGPGNLLYGRWDLWLSQRWGTHFSMDAEQIMGMPWGLLACGVAGAVLCWSGRRSVFWRALALATFVSWLATTRLHGHPVWHLFYRVVPAAPAVRVICRYELFLTFPVTLLAMRAIMRIGQVSARRGRLTLLPVAPLLVFLVIEEINLDNPLSLVRAHEDARLAAIPAAPANCRSFYAVNARPDPKMPPGFDSQYSHNVDAMFIAEMRGIPTLNGIDSFSPPGWNLFGYDDPTYPARVRDDIAQHRLTHVCAFDLRTSQWRDAPPTADAAAPP</sequence>
<dbReference type="RefSeq" id="WP_077806901.1">
    <property type="nucleotide sequence ID" value="NZ_BJXS01000007.1"/>
</dbReference>
<gene>
    <name evidence="1" type="ORF">A0U93_08005</name>
</gene>
<dbReference type="Proteomes" id="UP000188604">
    <property type="component" value="Chromosome"/>
</dbReference>
<proteinExistence type="predicted"/>
<reference evidence="1 2" key="1">
    <citation type="submission" date="2016-03" db="EMBL/GenBank/DDBJ databases">
        <title>Acetic acid bacteria sequencing.</title>
        <authorList>
            <person name="Brandt J."/>
            <person name="Jakob F."/>
            <person name="Vogel R.F."/>
        </authorList>
    </citation>
    <scope>NUCLEOTIDE SEQUENCE [LARGE SCALE GENOMIC DNA]</scope>
    <source>
        <strain evidence="1 2">NBRC 101099</strain>
    </source>
</reference>
<protein>
    <submittedName>
        <fullName evidence="1">Uncharacterized protein</fullName>
    </submittedName>
</protein>
<evidence type="ECO:0000313" key="1">
    <source>
        <dbReference type="EMBL" id="AQS87890.1"/>
    </source>
</evidence>
<keyword evidence="2" id="KW-1185">Reference proteome</keyword>
<dbReference type="OrthoDB" id="8141049at2"/>